<gene>
    <name evidence="2" type="ORF">RHSIM_Rhsim02G0019300</name>
</gene>
<evidence type="ECO:0000256" key="1">
    <source>
        <dbReference type="SAM" id="MobiDB-lite"/>
    </source>
</evidence>
<protein>
    <submittedName>
        <fullName evidence="2">Uncharacterized protein</fullName>
    </submittedName>
</protein>
<keyword evidence="3" id="KW-1185">Reference proteome</keyword>
<dbReference type="OrthoDB" id="1692418at2759"/>
<sequence>MGGFPAKLEIMGFRQSSEIVDFRLKTFPTKPPPFRTYRRNTTPNPKPPRHHSTSANPTSRNSPGNLSRFHVNVKAEPDPRFVFQFDGEPECSPQVFVLLRICKILRSSLRLGDGEREDLVSSIDFPIAVRWSKFVWQPYIRLQALPLDDCCSRQQMVVRSRTVLTCYEKAIYHRPDVASKQFGYKSVVVAYMMIDVKVRGRSGPKTRQGRDWREKYSEYVSVWNRRTPPGCLIIEEEVGVLENVVGRLQWRQHFLEEGMHAKLTSKVIMHYHTSQQGKLLE</sequence>
<dbReference type="Proteomes" id="UP000626092">
    <property type="component" value="Unassembled WGS sequence"/>
</dbReference>
<organism evidence="2 3">
    <name type="scientific">Rhododendron simsii</name>
    <name type="common">Sims's rhododendron</name>
    <dbReference type="NCBI Taxonomy" id="118357"/>
    <lineage>
        <taxon>Eukaryota</taxon>
        <taxon>Viridiplantae</taxon>
        <taxon>Streptophyta</taxon>
        <taxon>Embryophyta</taxon>
        <taxon>Tracheophyta</taxon>
        <taxon>Spermatophyta</taxon>
        <taxon>Magnoliopsida</taxon>
        <taxon>eudicotyledons</taxon>
        <taxon>Gunneridae</taxon>
        <taxon>Pentapetalae</taxon>
        <taxon>asterids</taxon>
        <taxon>Ericales</taxon>
        <taxon>Ericaceae</taxon>
        <taxon>Ericoideae</taxon>
        <taxon>Rhodoreae</taxon>
        <taxon>Rhododendron</taxon>
    </lineage>
</organism>
<dbReference type="InterPro" id="IPR010410">
    <property type="entry name" value="DUF1005"/>
</dbReference>
<dbReference type="PANTHER" id="PTHR31317">
    <property type="entry name" value="OS08G0163500 PROTEIN"/>
    <property type="match status" value="1"/>
</dbReference>
<dbReference type="AlphaFoldDB" id="A0A834H9J7"/>
<dbReference type="EMBL" id="WJXA01000002">
    <property type="protein sequence ID" value="KAF7149749.1"/>
    <property type="molecule type" value="Genomic_DNA"/>
</dbReference>
<reference evidence="2" key="1">
    <citation type="submission" date="2019-11" db="EMBL/GenBank/DDBJ databases">
        <authorList>
            <person name="Liu Y."/>
            <person name="Hou J."/>
            <person name="Li T.-Q."/>
            <person name="Guan C.-H."/>
            <person name="Wu X."/>
            <person name="Wu H.-Z."/>
            <person name="Ling F."/>
            <person name="Zhang R."/>
            <person name="Shi X.-G."/>
            <person name="Ren J.-P."/>
            <person name="Chen E.-F."/>
            <person name="Sun J.-M."/>
        </authorList>
    </citation>
    <scope>NUCLEOTIDE SEQUENCE</scope>
    <source>
        <strain evidence="2">Adult_tree_wgs_1</strain>
        <tissue evidence="2">Leaves</tissue>
    </source>
</reference>
<dbReference type="Pfam" id="PF06219">
    <property type="entry name" value="DUF1005"/>
    <property type="match status" value="1"/>
</dbReference>
<name>A0A834H9J7_RHOSS</name>
<feature type="compositionally biased region" description="Polar residues" evidence="1">
    <location>
        <begin position="53"/>
        <end position="65"/>
    </location>
</feature>
<evidence type="ECO:0000313" key="3">
    <source>
        <dbReference type="Proteomes" id="UP000626092"/>
    </source>
</evidence>
<accession>A0A834H9J7</accession>
<evidence type="ECO:0000313" key="2">
    <source>
        <dbReference type="EMBL" id="KAF7149749.1"/>
    </source>
</evidence>
<dbReference type="PANTHER" id="PTHR31317:SF3">
    <property type="entry name" value="OS07G0133500 PROTEIN"/>
    <property type="match status" value="1"/>
</dbReference>
<comment type="caution">
    <text evidence="2">The sequence shown here is derived from an EMBL/GenBank/DDBJ whole genome shotgun (WGS) entry which is preliminary data.</text>
</comment>
<feature type="region of interest" description="Disordered" evidence="1">
    <location>
        <begin position="26"/>
        <end position="67"/>
    </location>
</feature>
<proteinExistence type="predicted"/>